<accession>A0ABN9VXF9</accession>
<feature type="non-terminal residue" evidence="1">
    <location>
        <position position="134"/>
    </location>
</feature>
<protein>
    <submittedName>
        <fullName evidence="1">Uncharacterized protein</fullName>
    </submittedName>
</protein>
<sequence length="134" mass="14948">MTAVESLPLRWQTGVGTHRPPWDGRPRSWNSRSYAALRPLIFCFHHPEDRVCPWRHARAIIGAVDARQAQLGLPAAQVTELAELDRTSAKTTARQLEQGLAPQMHGYQDTAFLGDRFLRAFLRGPGARAHGGGW</sequence>
<evidence type="ECO:0000313" key="2">
    <source>
        <dbReference type="Proteomes" id="UP001189429"/>
    </source>
</evidence>
<proteinExistence type="predicted"/>
<evidence type="ECO:0000313" key="1">
    <source>
        <dbReference type="EMBL" id="CAK0877204.1"/>
    </source>
</evidence>
<reference evidence="1" key="1">
    <citation type="submission" date="2023-10" db="EMBL/GenBank/DDBJ databases">
        <authorList>
            <person name="Chen Y."/>
            <person name="Shah S."/>
            <person name="Dougan E. K."/>
            <person name="Thang M."/>
            <person name="Chan C."/>
        </authorList>
    </citation>
    <scope>NUCLEOTIDE SEQUENCE [LARGE SCALE GENOMIC DNA]</scope>
</reference>
<dbReference type="Proteomes" id="UP001189429">
    <property type="component" value="Unassembled WGS sequence"/>
</dbReference>
<keyword evidence="2" id="KW-1185">Reference proteome</keyword>
<comment type="caution">
    <text evidence="1">The sequence shown here is derived from an EMBL/GenBank/DDBJ whole genome shotgun (WGS) entry which is preliminary data.</text>
</comment>
<gene>
    <name evidence="1" type="ORF">PCOR1329_LOCUS61324</name>
</gene>
<name>A0ABN9VXF9_9DINO</name>
<dbReference type="EMBL" id="CAUYUJ010017714">
    <property type="protein sequence ID" value="CAK0877204.1"/>
    <property type="molecule type" value="Genomic_DNA"/>
</dbReference>
<organism evidence="1 2">
    <name type="scientific">Prorocentrum cordatum</name>
    <dbReference type="NCBI Taxonomy" id="2364126"/>
    <lineage>
        <taxon>Eukaryota</taxon>
        <taxon>Sar</taxon>
        <taxon>Alveolata</taxon>
        <taxon>Dinophyceae</taxon>
        <taxon>Prorocentrales</taxon>
        <taxon>Prorocentraceae</taxon>
        <taxon>Prorocentrum</taxon>
    </lineage>
</organism>